<evidence type="ECO:0000313" key="1">
    <source>
        <dbReference type="EMBL" id="PKZ29342.1"/>
    </source>
</evidence>
<gene>
    <name evidence="1" type="ORF">CYJ41_02990</name>
</gene>
<evidence type="ECO:0000313" key="2">
    <source>
        <dbReference type="Proteomes" id="UP000234639"/>
    </source>
</evidence>
<dbReference type="SUPFAM" id="SSF89155">
    <property type="entry name" value="TorD-like"/>
    <property type="match status" value="1"/>
</dbReference>
<dbReference type="Proteomes" id="UP000234639">
    <property type="component" value="Unassembled WGS sequence"/>
</dbReference>
<organism evidence="1 2">
    <name type="scientific">Campylobacter ureolyticus</name>
    <dbReference type="NCBI Taxonomy" id="827"/>
    <lineage>
        <taxon>Bacteria</taxon>
        <taxon>Pseudomonadati</taxon>
        <taxon>Campylobacterota</taxon>
        <taxon>Epsilonproteobacteria</taxon>
        <taxon>Campylobacterales</taxon>
        <taxon>Campylobacteraceae</taxon>
        <taxon>Campylobacter</taxon>
    </lineage>
</organism>
<proteinExistence type="predicted"/>
<evidence type="ECO:0008006" key="3">
    <source>
        <dbReference type="Google" id="ProtNLM"/>
    </source>
</evidence>
<dbReference type="InterPro" id="IPR020945">
    <property type="entry name" value="DMSO/NO3_reduct_chaperone"/>
</dbReference>
<dbReference type="InterPro" id="IPR036411">
    <property type="entry name" value="TorD-like_sf"/>
</dbReference>
<dbReference type="RefSeq" id="WP_101636916.1">
    <property type="nucleotide sequence ID" value="NZ_BQNW01000001.1"/>
</dbReference>
<name>A0A2I1NAE8_9BACT</name>
<dbReference type="AlphaFoldDB" id="A0A2I1NAE8"/>
<accession>A0A2I1NAE8</accession>
<dbReference type="Pfam" id="PF02613">
    <property type="entry name" value="Nitrate_red_del"/>
    <property type="match status" value="1"/>
</dbReference>
<comment type="caution">
    <text evidence="1">The sequence shown here is derived from an EMBL/GenBank/DDBJ whole genome shotgun (WGS) entry which is preliminary data.</text>
</comment>
<reference evidence="1 2" key="1">
    <citation type="submission" date="2017-12" db="EMBL/GenBank/DDBJ databases">
        <title>Phylogenetic diversity of female urinary microbiome.</title>
        <authorList>
            <person name="Thomas-White K."/>
            <person name="Wolfe A.J."/>
        </authorList>
    </citation>
    <scope>NUCLEOTIDE SEQUENCE [LARGE SCALE GENOMIC DNA]</scope>
    <source>
        <strain evidence="1 2">UMB0112</strain>
    </source>
</reference>
<dbReference type="EMBL" id="PKHU01000003">
    <property type="protein sequence ID" value="PKZ29342.1"/>
    <property type="molecule type" value="Genomic_DNA"/>
</dbReference>
<dbReference type="Gene3D" id="1.10.3480.10">
    <property type="entry name" value="TorD-like"/>
    <property type="match status" value="1"/>
</dbReference>
<protein>
    <recommendedName>
        <fullName evidence="3">Formate dehydrogenase-specific chaperone</fullName>
    </recommendedName>
</protein>
<sequence>MENEILDARIFYYSLFSKFFVFSYESDRFEGVKEALNLLLNYAIDEKSAISLKNLTENFDEKLLITEYDDIFHSPPSPVRTTVSYYNEGYESSLSCLEIKKILAKTKFRKNSVKFIENEDNFGFLFVLMSEFIKFGKLEDKNYLEYAKEIFTKFLNPFIDEFISAIYLHKSSNYYKDVVNLLMSFVELERVFYGTSKPILHKEIKVKNNLSRSEKIRREVNKLKRSRGSRDGF</sequence>